<dbReference type="EMBL" id="PUEJ01000005">
    <property type="protein sequence ID" value="PRH86952.1"/>
    <property type="molecule type" value="Genomic_DNA"/>
</dbReference>
<dbReference type="Proteomes" id="UP000237682">
    <property type="component" value="Unassembled WGS sequence"/>
</dbReference>
<dbReference type="Gene3D" id="2.40.50.140">
    <property type="entry name" value="Nucleic acid-binding proteins"/>
    <property type="match status" value="1"/>
</dbReference>
<dbReference type="Pfam" id="PF19833">
    <property type="entry name" value="RecG_dom3_C"/>
    <property type="match status" value="1"/>
</dbReference>
<dbReference type="InterPro" id="IPR047112">
    <property type="entry name" value="RecG/Mfd"/>
</dbReference>
<dbReference type="InterPro" id="IPR001650">
    <property type="entry name" value="Helicase_C-like"/>
</dbReference>
<dbReference type="GO" id="GO:0003678">
    <property type="term" value="F:DNA helicase activity"/>
    <property type="evidence" value="ECO:0007669"/>
    <property type="project" value="TreeGrafter"/>
</dbReference>
<dbReference type="Pfam" id="PF00270">
    <property type="entry name" value="DEAD"/>
    <property type="match status" value="1"/>
</dbReference>
<feature type="domain" description="Helicase ATP-binding" evidence="8">
    <location>
        <begin position="285"/>
        <end position="446"/>
    </location>
</feature>
<dbReference type="PANTHER" id="PTHR47964">
    <property type="entry name" value="ATP-DEPENDENT DNA HELICASE HOMOLOG RECG, CHLOROPLASTIC"/>
    <property type="match status" value="1"/>
</dbReference>
<dbReference type="PANTHER" id="PTHR47964:SF1">
    <property type="entry name" value="ATP-DEPENDENT DNA HELICASE HOMOLOG RECG, CHLOROPLASTIC"/>
    <property type="match status" value="1"/>
</dbReference>
<dbReference type="GO" id="GO:0003677">
    <property type="term" value="F:DNA binding"/>
    <property type="evidence" value="ECO:0007669"/>
    <property type="project" value="UniProtKB-KW"/>
</dbReference>
<reference evidence="10 11" key="1">
    <citation type="submission" date="2018-02" db="EMBL/GenBank/DDBJ databases">
        <title>Whole genome sequencing of endophytic bacterium.</title>
        <authorList>
            <person name="Eedara R."/>
            <person name="Podile A.R."/>
        </authorList>
    </citation>
    <scope>NUCLEOTIDE SEQUENCE [LARGE SCALE GENOMIC DNA]</scope>
    <source>
        <strain evidence="10 11">RP1T</strain>
    </source>
</reference>
<dbReference type="RefSeq" id="WP_105863174.1">
    <property type="nucleotide sequence ID" value="NZ_PUEJ01000005.1"/>
</dbReference>
<dbReference type="InterPro" id="IPR011545">
    <property type="entry name" value="DEAD/DEAH_box_helicase_dom"/>
</dbReference>
<dbReference type="Gene3D" id="3.40.50.300">
    <property type="entry name" value="P-loop containing nucleotide triphosphate hydrolases"/>
    <property type="match status" value="2"/>
</dbReference>
<sequence>MRPAILTPLFASVSSLPGIGPKLVKLLTRLLGGAEPMGARVVDALFHLPASVLDRRRRPKLIDAPIGELVMVEIVVERHRPSGGKGPYRVYVHDDTGDLTLVFFAAQTSWIEHALPVGERRWLSGKIELFDGMRQMVHPDRIVDEEGLKSLPLVEPVYPLTEGLYPRQIQKAAQEALARTPELAEWQDTAWLKAQRWPGFREALAALHAPETPQVIAPDSAPRLRLAYDELLASQLALAMVRAQNKALPGLAVTGTGVISARIEAALPFKLTASQVTALADIRADMAAPTRMLRLLQGDVGSGKTVVALLAMATMVEGGRQAALMAPTEILARQHLATIQPLAEAGGLRIGLITGRDKARERARMQAALKDGSIDIVVGTHALFQEDVEFRDLGLAIVDEQHRFGVHQRLALSRKNAGIDVLVMTATPIPRSLVLTYFGDMDSSQLREKPAGRKPVDTRLISLERLDEVVSGLGRLLQTGARAYWVCPLIAESETLDVAAAEDRFAHLASLFGDKVGLLHGQMKGAAKDEVMARFVAGDLRVLVSTTVIEVGVNVPEATVMVVEHAERFGLAQLHQLRGRIGRGSDKSTCLLLYKGPLGEISRKRLEIMRETEDGFRIAEEDLKLRGEGDVLGTRQSGMPGFRVADLDSHRHLLAPANDDARLVLARDPELVSPRGAALRTLLYLFERDEAVRLLRSG</sequence>
<keyword evidence="5" id="KW-0067">ATP-binding</keyword>
<dbReference type="NCBIfam" id="NF008168">
    <property type="entry name" value="PRK10917.2-2"/>
    <property type="match status" value="1"/>
</dbReference>
<evidence type="ECO:0000256" key="6">
    <source>
        <dbReference type="ARBA" id="ARBA00023125"/>
    </source>
</evidence>
<keyword evidence="6" id="KW-0238">DNA-binding</keyword>
<keyword evidence="3" id="KW-0378">Hydrolase</keyword>
<dbReference type="GO" id="GO:0006281">
    <property type="term" value="P:DNA repair"/>
    <property type="evidence" value="ECO:0007669"/>
    <property type="project" value="UniProtKB-KW"/>
</dbReference>
<keyword evidence="1" id="KW-0547">Nucleotide-binding</keyword>
<feature type="domain" description="Helicase C-terminal" evidence="9">
    <location>
        <begin position="465"/>
        <end position="624"/>
    </location>
</feature>
<keyword evidence="7" id="KW-0234">DNA repair</keyword>
<evidence type="ECO:0000313" key="11">
    <source>
        <dbReference type="Proteomes" id="UP000237682"/>
    </source>
</evidence>
<evidence type="ECO:0000259" key="8">
    <source>
        <dbReference type="PROSITE" id="PS51192"/>
    </source>
</evidence>
<dbReference type="SMART" id="SM00490">
    <property type="entry name" value="HELICc"/>
    <property type="match status" value="1"/>
</dbReference>
<dbReference type="InterPro" id="IPR012340">
    <property type="entry name" value="NA-bd_OB-fold"/>
</dbReference>
<dbReference type="PROSITE" id="PS51192">
    <property type="entry name" value="HELICASE_ATP_BIND_1"/>
    <property type="match status" value="1"/>
</dbReference>
<evidence type="ECO:0000256" key="5">
    <source>
        <dbReference type="ARBA" id="ARBA00022840"/>
    </source>
</evidence>
<gene>
    <name evidence="10" type="ORF">C5L14_16850</name>
</gene>
<protein>
    <submittedName>
        <fullName evidence="10">ATP-dependent DNA helicase RecG</fullName>
    </submittedName>
</protein>
<comment type="caution">
    <text evidence="10">The sequence shown here is derived from an EMBL/GenBank/DDBJ whole genome shotgun (WGS) entry which is preliminary data.</text>
</comment>
<organism evidence="10 11">
    <name type="scientific">Labrys okinawensis</name>
    <dbReference type="NCBI Taxonomy" id="346911"/>
    <lineage>
        <taxon>Bacteria</taxon>
        <taxon>Pseudomonadati</taxon>
        <taxon>Pseudomonadota</taxon>
        <taxon>Alphaproteobacteria</taxon>
        <taxon>Hyphomicrobiales</taxon>
        <taxon>Xanthobacteraceae</taxon>
        <taxon>Labrys</taxon>
    </lineage>
</organism>
<dbReference type="NCBIfam" id="NF008164">
    <property type="entry name" value="PRK10917.1-2"/>
    <property type="match status" value="1"/>
</dbReference>
<dbReference type="Pfam" id="PF00271">
    <property type="entry name" value="Helicase_C"/>
    <property type="match status" value="1"/>
</dbReference>
<dbReference type="SMART" id="SM00487">
    <property type="entry name" value="DEXDc"/>
    <property type="match status" value="1"/>
</dbReference>
<evidence type="ECO:0000256" key="2">
    <source>
        <dbReference type="ARBA" id="ARBA00022763"/>
    </source>
</evidence>
<dbReference type="SUPFAM" id="SSF52540">
    <property type="entry name" value="P-loop containing nucleoside triphosphate hydrolases"/>
    <property type="match status" value="2"/>
</dbReference>
<dbReference type="OrthoDB" id="9804325at2"/>
<keyword evidence="4 10" id="KW-0347">Helicase</keyword>
<keyword evidence="2" id="KW-0227">DNA damage</keyword>
<dbReference type="InterPro" id="IPR027417">
    <property type="entry name" value="P-loop_NTPase"/>
</dbReference>
<name>A0A2S9QC78_9HYPH</name>
<dbReference type="InterPro" id="IPR014001">
    <property type="entry name" value="Helicase_ATP-bd"/>
</dbReference>
<dbReference type="PROSITE" id="PS51194">
    <property type="entry name" value="HELICASE_CTER"/>
    <property type="match status" value="1"/>
</dbReference>
<keyword evidence="11" id="KW-1185">Reference proteome</keyword>
<evidence type="ECO:0000256" key="7">
    <source>
        <dbReference type="ARBA" id="ARBA00023204"/>
    </source>
</evidence>
<evidence type="ECO:0000256" key="3">
    <source>
        <dbReference type="ARBA" id="ARBA00022801"/>
    </source>
</evidence>
<evidence type="ECO:0000313" key="10">
    <source>
        <dbReference type="EMBL" id="PRH86952.1"/>
    </source>
</evidence>
<evidence type="ECO:0000256" key="1">
    <source>
        <dbReference type="ARBA" id="ARBA00022741"/>
    </source>
</evidence>
<dbReference type="AlphaFoldDB" id="A0A2S9QC78"/>
<proteinExistence type="predicted"/>
<accession>A0A2S9QC78</accession>
<evidence type="ECO:0000256" key="4">
    <source>
        <dbReference type="ARBA" id="ARBA00022806"/>
    </source>
</evidence>
<dbReference type="CDD" id="cd04488">
    <property type="entry name" value="RecG_wedge_OBF"/>
    <property type="match status" value="1"/>
</dbReference>
<dbReference type="SUPFAM" id="SSF50249">
    <property type="entry name" value="Nucleic acid-binding proteins"/>
    <property type="match status" value="1"/>
</dbReference>
<evidence type="ECO:0000259" key="9">
    <source>
        <dbReference type="PROSITE" id="PS51194"/>
    </source>
</evidence>
<dbReference type="InterPro" id="IPR045562">
    <property type="entry name" value="RecG_dom3_C"/>
</dbReference>
<dbReference type="GO" id="GO:0016787">
    <property type="term" value="F:hydrolase activity"/>
    <property type="evidence" value="ECO:0007669"/>
    <property type="project" value="UniProtKB-KW"/>
</dbReference>
<dbReference type="GO" id="GO:0005524">
    <property type="term" value="F:ATP binding"/>
    <property type="evidence" value="ECO:0007669"/>
    <property type="project" value="UniProtKB-KW"/>
</dbReference>
<dbReference type="CDD" id="cd17992">
    <property type="entry name" value="DEXHc_RecG"/>
    <property type="match status" value="1"/>
</dbReference>